<feature type="non-terminal residue" evidence="1">
    <location>
        <position position="1"/>
    </location>
</feature>
<dbReference type="Gene3D" id="3.90.1150.30">
    <property type="match status" value="1"/>
</dbReference>
<dbReference type="EMBL" id="JBJVNE010000058">
    <property type="protein sequence ID" value="MFM9653534.1"/>
    <property type="molecule type" value="Genomic_DNA"/>
</dbReference>
<reference evidence="1 2" key="1">
    <citation type="submission" date="2024-12" db="EMBL/GenBank/DDBJ databases">
        <title>Forecasting of Potato common scab and diversities of Pathogenic streptomyces spp. in china.</title>
        <authorList>
            <person name="Handique U."/>
            <person name="Wu J."/>
        </authorList>
    </citation>
    <scope>NUCLEOTIDE SEQUENCE [LARGE SCALE GENOMIC DNA]</scope>
    <source>
        <strain evidence="1 2">ZRIMU1585</strain>
    </source>
</reference>
<gene>
    <name evidence="1" type="ORF">ACKI1S_46610</name>
</gene>
<sequence>AHLRHRNGGGPVSAAGDRLQDTARRAALALPDVSHGYPFTPGLDVYKVAGKVFLVVTDDPDEQIITVKCEPEHARALVHRHASITPGRYLDKRHWISLGPGPGITERLVTDAVEDSYDLAVDRLPQRDRPRTR</sequence>
<comment type="caution">
    <text evidence="1">The sequence shown here is derived from an EMBL/GenBank/DDBJ whole genome shotgun (WGS) entry which is preliminary data.</text>
</comment>
<accession>A0ABW9J0I1</accession>
<protein>
    <submittedName>
        <fullName evidence="1">MmcQ/YjbR family DNA-binding protein</fullName>
    </submittedName>
</protein>
<evidence type="ECO:0000313" key="1">
    <source>
        <dbReference type="EMBL" id="MFM9653534.1"/>
    </source>
</evidence>
<dbReference type="PANTHER" id="PTHR35145:SF1">
    <property type="entry name" value="CYTOPLASMIC PROTEIN"/>
    <property type="match status" value="1"/>
</dbReference>
<name>A0ABW9J0I1_STRGJ</name>
<dbReference type="Proteomes" id="UP001631993">
    <property type="component" value="Unassembled WGS sequence"/>
</dbReference>
<dbReference type="PANTHER" id="PTHR35145">
    <property type="entry name" value="CYTOPLASMIC PROTEIN-RELATED"/>
    <property type="match status" value="1"/>
</dbReference>
<keyword evidence="2" id="KW-1185">Reference proteome</keyword>
<dbReference type="RefSeq" id="WP_409085577.1">
    <property type="nucleotide sequence ID" value="NZ_JBJVMW010000063.1"/>
</dbReference>
<dbReference type="Pfam" id="PF04237">
    <property type="entry name" value="YjbR"/>
    <property type="match status" value="1"/>
</dbReference>
<dbReference type="GO" id="GO:0003677">
    <property type="term" value="F:DNA binding"/>
    <property type="evidence" value="ECO:0007669"/>
    <property type="project" value="UniProtKB-KW"/>
</dbReference>
<proteinExistence type="predicted"/>
<evidence type="ECO:0000313" key="2">
    <source>
        <dbReference type="Proteomes" id="UP001631993"/>
    </source>
</evidence>
<organism evidence="1 2">
    <name type="scientific">Streptomyces galilaeus</name>
    <dbReference type="NCBI Taxonomy" id="33899"/>
    <lineage>
        <taxon>Bacteria</taxon>
        <taxon>Bacillati</taxon>
        <taxon>Actinomycetota</taxon>
        <taxon>Actinomycetes</taxon>
        <taxon>Kitasatosporales</taxon>
        <taxon>Streptomycetaceae</taxon>
        <taxon>Streptomyces</taxon>
    </lineage>
</organism>
<keyword evidence="1" id="KW-0238">DNA-binding</keyword>
<dbReference type="InterPro" id="IPR007351">
    <property type="entry name" value="YjbR"/>
</dbReference>
<dbReference type="InterPro" id="IPR058532">
    <property type="entry name" value="YjbR/MT2646/Rv2570-like"/>
</dbReference>
<dbReference type="InterPro" id="IPR038056">
    <property type="entry name" value="YjbR-like_sf"/>
</dbReference>
<dbReference type="SUPFAM" id="SSF142906">
    <property type="entry name" value="YjbR-like"/>
    <property type="match status" value="1"/>
</dbReference>